<evidence type="ECO:0000256" key="4">
    <source>
        <dbReference type="ARBA" id="ARBA00049598"/>
    </source>
</evidence>
<dbReference type="GO" id="GO:0070761">
    <property type="term" value="C:pre-snoRNP complex"/>
    <property type="evidence" value="ECO:0007669"/>
    <property type="project" value="TreeGrafter"/>
</dbReference>
<accession>A0A8J2N5C7</accession>
<dbReference type="GO" id="GO:0048254">
    <property type="term" value="P:snoRNA localization"/>
    <property type="evidence" value="ECO:0007669"/>
    <property type="project" value="TreeGrafter"/>
</dbReference>
<sequence length="409" mass="45448">MTDAMLLNELCSICHSNKSKYKCPGCGARTCSLPCYKRHQQNAQCSGQRDPTKFVKKSDLVTPKGIDHDYNFLSGIERNLQKAERVAGATAGSAPPDGLSSRQRAGVSYGKLESAASVRIIQAPKGMSRQKENKSHMSATKKASRNIVWTVEWFDETKKRVITETSSTQQIKDAQPFVQHGTDGTGKKRKLNSEAPHRGSSPATSTPQPQDDVAPTSMDQGLSDRRLQVDCELEVNNAEPEPSSPARGTPTTEQKERAPKRQVDVAEPRTRDSRDDGPSTQSMGDRQHRIFLLKPHTSTNRHVLIPLDSSHTLGESLHGRTILEFPTIHVFPAEMEKLPEEFMLEEEYAMLEGEQQKEFDEMMKDLDPEILRRLKEGGGTARMEDGAGDEDVDSKKILDVLKQDLGGRL</sequence>
<evidence type="ECO:0000313" key="9">
    <source>
        <dbReference type="EMBL" id="CAG5156940.1"/>
    </source>
</evidence>
<comment type="caution">
    <text evidence="9">The sequence shown here is derived from an EMBL/GenBank/DDBJ whole genome shotgun (WGS) entry which is preliminary data.</text>
</comment>
<dbReference type="InterPro" id="IPR007529">
    <property type="entry name" value="Znf_HIT"/>
</dbReference>
<evidence type="ECO:0000256" key="7">
    <source>
        <dbReference type="SAM" id="MobiDB-lite"/>
    </source>
</evidence>
<protein>
    <recommendedName>
        <fullName evidence="8">HIT-type domain-containing protein</fullName>
    </recommendedName>
</protein>
<dbReference type="SUPFAM" id="SSF144232">
    <property type="entry name" value="HIT/MYND zinc finger-like"/>
    <property type="match status" value="1"/>
</dbReference>
<feature type="compositionally biased region" description="Basic and acidic residues" evidence="7">
    <location>
        <begin position="253"/>
        <end position="277"/>
    </location>
</feature>
<dbReference type="Proteomes" id="UP000676310">
    <property type="component" value="Unassembled WGS sequence"/>
</dbReference>
<evidence type="ECO:0000256" key="1">
    <source>
        <dbReference type="ARBA" id="ARBA00022723"/>
    </source>
</evidence>
<feature type="domain" description="HIT-type" evidence="8">
    <location>
        <begin position="11"/>
        <end position="45"/>
    </location>
</feature>
<keyword evidence="3" id="KW-0862">Zinc</keyword>
<dbReference type="PROSITE" id="PS51083">
    <property type="entry name" value="ZF_HIT"/>
    <property type="match status" value="1"/>
</dbReference>
<dbReference type="RefSeq" id="XP_043168283.1">
    <property type="nucleotide sequence ID" value="XM_043312348.1"/>
</dbReference>
<organism evidence="9 10">
    <name type="scientific">Alternaria atra</name>
    <dbReference type="NCBI Taxonomy" id="119953"/>
    <lineage>
        <taxon>Eukaryota</taxon>
        <taxon>Fungi</taxon>
        <taxon>Dikarya</taxon>
        <taxon>Ascomycota</taxon>
        <taxon>Pezizomycotina</taxon>
        <taxon>Dothideomycetes</taxon>
        <taxon>Pleosporomycetidae</taxon>
        <taxon>Pleosporales</taxon>
        <taxon>Pleosporineae</taxon>
        <taxon>Pleosporaceae</taxon>
        <taxon>Alternaria</taxon>
        <taxon>Alternaria sect. Ulocladioides</taxon>
    </lineage>
</organism>
<dbReference type="Gene3D" id="3.30.60.190">
    <property type="match status" value="1"/>
</dbReference>
<dbReference type="GO" id="GO:0000492">
    <property type="term" value="P:box C/D snoRNP assembly"/>
    <property type="evidence" value="ECO:0007669"/>
    <property type="project" value="TreeGrafter"/>
</dbReference>
<evidence type="ECO:0000256" key="6">
    <source>
        <dbReference type="PROSITE-ProRule" id="PRU00453"/>
    </source>
</evidence>
<dbReference type="GO" id="GO:0008270">
    <property type="term" value="F:zinc ion binding"/>
    <property type="evidence" value="ECO:0007669"/>
    <property type="project" value="UniProtKB-UniRule"/>
</dbReference>
<dbReference type="Pfam" id="PF04438">
    <property type="entry name" value="zf-HIT"/>
    <property type="match status" value="1"/>
</dbReference>
<gene>
    <name evidence="9" type="ORF">ALTATR162_LOCUS4733</name>
</gene>
<dbReference type="EMBL" id="CAJRGZ010000017">
    <property type="protein sequence ID" value="CAG5156940.1"/>
    <property type="molecule type" value="Genomic_DNA"/>
</dbReference>
<dbReference type="OrthoDB" id="272357at2759"/>
<dbReference type="PANTHER" id="PTHR13483:SF11">
    <property type="entry name" value="ZINC FINGER HIT DOMAIN-CONTAINING PROTEIN 3"/>
    <property type="match status" value="1"/>
</dbReference>
<dbReference type="GO" id="GO:0005634">
    <property type="term" value="C:nucleus"/>
    <property type="evidence" value="ECO:0007669"/>
    <property type="project" value="TreeGrafter"/>
</dbReference>
<evidence type="ECO:0000313" key="10">
    <source>
        <dbReference type="Proteomes" id="UP000676310"/>
    </source>
</evidence>
<feature type="region of interest" description="Disordered" evidence="7">
    <location>
        <begin position="164"/>
        <end position="221"/>
    </location>
</feature>
<dbReference type="GO" id="GO:0000463">
    <property type="term" value="P:maturation of LSU-rRNA from tricistronic rRNA transcript (SSU-rRNA, 5.8S rRNA, LSU-rRNA)"/>
    <property type="evidence" value="ECO:0007669"/>
    <property type="project" value="TreeGrafter"/>
</dbReference>
<dbReference type="PANTHER" id="PTHR13483">
    <property type="entry name" value="BOX C_D SNORNA PROTEIN 1-RELATED"/>
    <property type="match status" value="1"/>
</dbReference>
<evidence type="ECO:0000256" key="2">
    <source>
        <dbReference type="ARBA" id="ARBA00022771"/>
    </source>
</evidence>
<evidence type="ECO:0000256" key="5">
    <source>
        <dbReference type="ARBA" id="ARBA00049654"/>
    </source>
</evidence>
<keyword evidence="10" id="KW-1185">Reference proteome</keyword>
<name>A0A8J2N5C7_9PLEO</name>
<proteinExistence type="inferred from homology"/>
<dbReference type="CDD" id="cd23023">
    <property type="entry name" value="zf-HIT_BCD1"/>
    <property type="match status" value="1"/>
</dbReference>
<keyword evidence="2 6" id="KW-0863">Zinc-finger</keyword>
<dbReference type="AlphaFoldDB" id="A0A8J2N5C7"/>
<feature type="region of interest" description="Disordered" evidence="7">
    <location>
        <begin position="120"/>
        <end position="142"/>
    </location>
</feature>
<feature type="region of interest" description="Disordered" evidence="7">
    <location>
        <begin position="87"/>
        <end position="106"/>
    </location>
</feature>
<dbReference type="InterPro" id="IPR057721">
    <property type="entry name" value="BCD1_alpha/beta"/>
</dbReference>
<dbReference type="Pfam" id="PF25790">
    <property type="entry name" value="BCD1"/>
    <property type="match status" value="1"/>
</dbReference>
<evidence type="ECO:0000259" key="8">
    <source>
        <dbReference type="PROSITE" id="PS51083"/>
    </source>
</evidence>
<dbReference type="GeneID" id="67016433"/>
<keyword evidence="1" id="KW-0479">Metal-binding</keyword>
<reference evidence="9" key="1">
    <citation type="submission" date="2021-05" db="EMBL/GenBank/DDBJ databases">
        <authorList>
            <person name="Stam R."/>
        </authorList>
    </citation>
    <scope>NUCLEOTIDE SEQUENCE</scope>
    <source>
        <strain evidence="9">CS162</strain>
    </source>
</reference>
<comment type="function">
    <text evidence="4">Required for box C/D snoRNAs accumulation involved in snoRNA processing, snoRNA transport to the nucleolus and ribosome biogenesis.</text>
</comment>
<dbReference type="InterPro" id="IPR051639">
    <property type="entry name" value="BCD1"/>
</dbReference>
<comment type="similarity">
    <text evidence="5">Belongs to the BCD1 family.</text>
</comment>
<evidence type="ECO:0000256" key="3">
    <source>
        <dbReference type="ARBA" id="ARBA00022833"/>
    </source>
</evidence>
<feature type="region of interest" description="Disordered" evidence="7">
    <location>
        <begin position="235"/>
        <end position="287"/>
    </location>
</feature>